<dbReference type="InterPro" id="IPR011012">
    <property type="entry name" value="Longin-like_dom_sf"/>
</dbReference>
<dbReference type="EMBL" id="QGNW01000369">
    <property type="protein sequence ID" value="RVW74459.1"/>
    <property type="molecule type" value="Genomic_DNA"/>
</dbReference>
<evidence type="ECO:0000256" key="4">
    <source>
        <dbReference type="ARBA" id="ARBA00022927"/>
    </source>
</evidence>
<feature type="domain" description="Longin" evidence="7">
    <location>
        <begin position="6"/>
        <end position="123"/>
    </location>
</feature>
<dbReference type="InterPro" id="IPR010908">
    <property type="entry name" value="Longin_dom"/>
</dbReference>
<evidence type="ECO:0000313" key="10">
    <source>
        <dbReference type="Proteomes" id="UP000288805"/>
    </source>
</evidence>
<dbReference type="Gene3D" id="3.30.450.50">
    <property type="entry name" value="Longin domain"/>
    <property type="match status" value="1"/>
</dbReference>
<evidence type="ECO:0000256" key="5">
    <source>
        <dbReference type="ARBA" id="ARBA00023054"/>
    </source>
</evidence>
<dbReference type="PANTHER" id="PTHR45837">
    <property type="entry name" value="VESICLE-TRAFFICKING PROTEIN SEC22B"/>
    <property type="match status" value="1"/>
</dbReference>
<gene>
    <name evidence="8" type="primary">SEC22_0</name>
    <name evidence="9" type="synonym">SEC22_1</name>
    <name evidence="9" type="ORF">CK203_054532</name>
    <name evidence="8" type="ORF">CK203_107550</name>
</gene>
<dbReference type="EMBL" id="QGNW01001944">
    <property type="protein sequence ID" value="RVW27686.1"/>
    <property type="molecule type" value="Genomic_DNA"/>
</dbReference>
<comment type="subcellular location">
    <subcellularLocation>
        <location evidence="1">Endoplasmic reticulum membrane</location>
        <topology evidence="1">Single-pass type IV membrane protein</topology>
    </subcellularLocation>
    <subcellularLocation>
        <location evidence="2">Golgi apparatus membrane</location>
    </subcellularLocation>
</comment>
<evidence type="ECO:0000256" key="2">
    <source>
        <dbReference type="ARBA" id="ARBA00004394"/>
    </source>
</evidence>
<keyword evidence="4" id="KW-0813">Transport</keyword>
<organism evidence="8 10">
    <name type="scientific">Vitis vinifera</name>
    <name type="common">Grape</name>
    <dbReference type="NCBI Taxonomy" id="29760"/>
    <lineage>
        <taxon>Eukaryota</taxon>
        <taxon>Viridiplantae</taxon>
        <taxon>Streptophyta</taxon>
        <taxon>Embryophyta</taxon>
        <taxon>Tracheophyta</taxon>
        <taxon>Spermatophyta</taxon>
        <taxon>Magnoliopsida</taxon>
        <taxon>eudicotyledons</taxon>
        <taxon>Gunneridae</taxon>
        <taxon>Pentapetalae</taxon>
        <taxon>rosids</taxon>
        <taxon>Vitales</taxon>
        <taxon>Vitaceae</taxon>
        <taxon>Viteae</taxon>
        <taxon>Vitis</taxon>
    </lineage>
</organism>
<comment type="similarity">
    <text evidence="3">Belongs to the synaptobrevin family.</text>
</comment>
<evidence type="ECO:0000313" key="8">
    <source>
        <dbReference type="EMBL" id="RVW27686.1"/>
    </source>
</evidence>
<evidence type="ECO:0000313" key="9">
    <source>
        <dbReference type="EMBL" id="RVW74459.1"/>
    </source>
</evidence>
<evidence type="ECO:0000256" key="3">
    <source>
        <dbReference type="ARBA" id="ARBA00008025"/>
    </source>
</evidence>
<comment type="caution">
    <text evidence="8">The sequence shown here is derived from an EMBL/GenBank/DDBJ whole genome shotgun (WGS) entry which is preliminary data.</text>
</comment>
<reference evidence="8 10" key="1">
    <citation type="journal article" date="2018" name="PLoS Genet.">
        <title>Population sequencing reveals clonal diversity and ancestral inbreeding in the grapevine cultivar Chardonnay.</title>
        <authorList>
            <person name="Roach M.J."/>
            <person name="Johnson D.L."/>
            <person name="Bohlmann J."/>
            <person name="van Vuuren H.J."/>
            <person name="Jones S.J."/>
            <person name="Pretorius I.S."/>
            <person name="Schmidt S.A."/>
            <person name="Borneman A.R."/>
        </authorList>
    </citation>
    <scope>NUCLEOTIDE SEQUENCE [LARGE SCALE GENOMIC DNA]</scope>
    <source>
        <strain evidence="10">cv. Chardonnay</strain>
        <strain evidence="8">I10V1</strain>
        <tissue evidence="8">Leaf</tissue>
    </source>
</reference>
<proteinExistence type="inferred from homology"/>
<evidence type="ECO:0000259" key="7">
    <source>
        <dbReference type="PROSITE" id="PS50859"/>
    </source>
</evidence>
<keyword evidence="6" id="KW-0472">Membrane</keyword>
<dbReference type="GO" id="GO:0000139">
    <property type="term" value="C:Golgi membrane"/>
    <property type="evidence" value="ECO:0007669"/>
    <property type="project" value="UniProtKB-SubCell"/>
</dbReference>
<dbReference type="Proteomes" id="UP000288805">
    <property type="component" value="Unassembled WGS sequence"/>
</dbReference>
<evidence type="ECO:0000256" key="6">
    <source>
        <dbReference type="ARBA" id="ARBA00023136"/>
    </source>
</evidence>
<sequence>MVKLTIVGRVSDGLPLAQGLRYQNDEENENFLCYKQQAEFILKEISRGALSPSKMTIHIDHYHCFNYLVENGHCFITLCDSSYPRKLAFHYLQDLQKEFEKFDIGLMEKITKPYSFVRFDGIIGNIRKQYIDTRTQANLSKLNANRGQDLDIIAKHMSEIIQKGPKSEISERMSVTPRPVSPIWSSPFLKVRHCFEMDSHHPHCSCCCYSIMGQLNPYRELQLRVHKIAETLGFTTTKDDTKICHGACL</sequence>
<dbReference type="FunFam" id="3.30.450.50:FF:000003">
    <property type="entry name" value="25.3 kDa vesicle transport protein-like"/>
    <property type="match status" value="1"/>
</dbReference>
<dbReference type="InterPro" id="IPR044565">
    <property type="entry name" value="Sec22"/>
</dbReference>
<dbReference type="Pfam" id="PF13774">
    <property type="entry name" value="Longin"/>
    <property type="match status" value="1"/>
</dbReference>
<dbReference type="GO" id="GO:0005789">
    <property type="term" value="C:endoplasmic reticulum membrane"/>
    <property type="evidence" value="ECO:0007669"/>
    <property type="project" value="UniProtKB-SubCell"/>
</dbReference>
<keyword evidence="4" id="KW-0653">Protein transport</keyword>
<dbReference type="GO" id="GO:0005484">
    <property type="term" value="F:SNAP receptor activity"/>
    <property type="evidence" value="ECO:0007669"/>
    <property type="project" value="InterPro"/>
</dbReference>
<dbReference type="GO" id="GO:0006890">
    <property type="term" value="P:retrograde vesicle-mediated transport, Golgi to endoplasmic reticulum"/>
    <property type="evidence" value="ECO:0007669"/>
    <property type="project" value="InterPro"/>
</dbReference>
<accession>A0A438CWV9</accession>
<dbReference type="CDD" id="cd14824">
    <property type="entry name" value="Longin"/>
    <property type="match status" value="1"/>
</dbReference>
<dbReference type="GO" id="GO:0006888">
    <property type="term" value="P:endoplasmic reticulum to Golgi vesicle-mediated transport"/>
    <property type="evidence" value="ECO:0007669"/>
    <property type="project" value="InterPro"/>
</dbReference>
<dbReference type="SUPFAM" id="SSF64356">
    <property type="entry name" value="SNARE-like"/>
    <property type="match status" value="1"/>
</dbReference>
<dbReference type="PROSITE" id="PS50859">
    <property type="entry name" value="LONGIN"/>
    <property type="match status" value="1"/>
</dbReference>
<keyword evidence="5" id="KW-0175">Coiled coil</keyword>
<name>A0A438CWV9_VITVI</name>
<dbReference type="SMART" id="SM01270">
    <property type="entry name" value="Longin"/>
    <property type="match status" value="1"/>
</dbReference>
<dbReference type="GO" id="GO:0015031">
    <property type="term" value="P:protein transport"/>
    <property type="evidence" value="ECO:0007669"/>
    <property type="project" value="UniProtKB-KW"/>
</dbReference>
<protein>
    <submittedName>
        <fullName evidence="8">25.3 kDa vesicle transport protein</fullName>
    </submittedName>
</protein>
<dbReference type="AlphaFoldDB" id="A0A438CWV9"/>
<evidence type="ECO:0000256" key="1">
    <source>
        <dbReference type="ARBA" id="ARBA00004163"/>
    </source>
</evidence>